<keyword evidence="1" id="KW-0472">Membrane</keyword>
<evidence type="ECO:0000313" key="3">
    <source>
        <dbReference type="Proteomes" id="UP000503004"/>
    </source>
</evidence>
<protein>
    <submittedName>
        <fullName evidence="2">Sulfotransferase</fullName>
    </submittedName>
</protein>
<reference evidence="3" key="1">
    <citation type="submission" date="2019-12" db="EMBL/GenBank/DDBJ databases">
        <authorList>
            <person name="Awala S.I."/>
            <person name="Rhee S.K."/>
        </authorList>
    </citation>
    <scope>NUCLEOTIDE SEQUENCE [LARGE SCALE GENOMIC DNA]</scope>
    <source>
        <strain evidence="3">IM1</strain>
    </source>
</reference>
<name>A0A858Q3W7_9GAMM</name>
<dbReference type="KEGG" id="metu:GNH96_00035"/>
<feature type="transmembrane region" description="Helical" evidence="1">
    <location>
        <begin position="47"/>
        <end position="68"/>
    </location>
</feature>
<gene>
    <name evidence="2" type="ORF">GNH96_00035</name>
</gene>
<dbReference type="SUPFAM" id="SSF52540">
    <property type="entry name" value="P-loop containing nucleoside triphosphate hydrolases"/>
    <property type="match status" value="1"/>
</dbReference>
<keyword evidence="1" id="KW-1133">Transmembrane helix</keyword>
<dbReference type="InterPro" id="IPR052736">
    <property type="entry name" value="Stf3_sulfotransferase"/>
</dbReference>
<dbReference type="PANTHER" id="PTHR36451">
    <property type="entry name" value="PAPS-DEPENDENT SULFOTRANSFERASE STF3"/>
    <property type="match status" value="1"/>
</dbReference>
<dbReference type="RefSeq" id="WP_169601139.1">
    <property type="nucleotide sequence ID" value="NZ_CP046565.1"/>
</dbReference>
<organism evidence="2 3">
    <name type="scientific">Methylococcus geothermalis</name>
    <dbReference type="NCBI Taxonomy" id="2681310"/>
    <lineage>
        <taxon>Bacteria</taxon>
        <taxon>Pseudomonadati</taxon>
        <taxon>Pseudomonadota</taxon>
        <taxon>Gammaproteobacteria</taxon>
        <taxon>Methylococcales</taxon>
        <taxon>Methylococcaceae</taxon>
        <taxon>Methylococcus</taxon>
    </lineage>
</organism>
<dbReference type="EMBL" id="CP046565">
    <property type="protein sequence ID" value="QJD28513.1"/>
    <property type="molecule type" value="Genomic_DNA"/>
</dbReference>
<dbReference type="AlphaFoldDB" id="A0A858Q3W7"/>
<evidence type="ECO:0000256" key="1">
    <source>
        <dbReference type="SAM" id="Phobius"/>
    </source>
</evidence>
<dbReference type="Gene3D" id="3.40.50.300">
    <property type="entry name" value="P-loop containing nucleotide triphosphate hydrolases"/>
    <property type="match status" value="1"/>
</dbReference>
<dbReference type="Proteomes" id="UP000503004">
    <property type="component" value="Chromosome"/>
</dbReference>
<keyword evidence="3" id="KW-1185">Reference proteome</keyword>
<keyword evidence="2" id="KW-0808">Transferase</keyword>
<dbReference type="Pfam" id="PF13469">
    <property type="entry name" value="Sulfotransfer_3"/>
    <property type="match status" value="1"/>
</dbReference>
<proteinExistence type="predicted"/>
<sequence>MSTEASKKFNKPAWLTPKIWLGANFPAWIRMLIQNRFAIGPRGLPPIFFVTFASLLHTVLAGVQELLWGRRVRNVEIRQGPIFIIGHWRSGTTLLHEMLALDDRFTFPNTYECFNPNHFLLTEWVDTRVLGFLFGLLLPKRRPFDNMAMDWEQPQEDEFALCNLGLPSPYQKIAFPNRDPYPEYFDLELLPSEARERWTRYLVTFLKQITLLRPKPIILKSPTHTYRVKLLSEIFPQAQFIHIIRNPYIVYASTVHMWKTIYEAQGLHRPRLEGLDEYVFTNFMHLHQALDNARRQLDSRRFHELRYEDLVNRPIHEMRRLYDCLQLGDFEQVLPKLEQHVAQNTGYQTNRYEMNPELRESIRRRWGEVIKRYGYAEEETRLAVGGELRNL</sequence>
<keyword evidence="1" id="KW-0812">Transmembrane</keyword>
<accession>A0A858Q3W7</accession>
<dbReference type="InterPro" id="IPR027417">
    <property type="entry name" value="P-loop_NTPase"/>
</dbReference>
<evidence type="ECO:0000313" key="2">
    <source>
        <dbReference type="EMBL" id="QJD28513.1"/>
    </source>
</evidence>
<dbReference type="GO" id="GO:0016740">
    <property type="term" value="F:transferase activity"/>
    <property type="evidence" value="ECO:0007669"/>
    <property type="project" value="UniProtKB-KW"/>
</dbReference>
<dbReference type="PANTHER" id="PTHR36451:SF1">
    <property type="entry name" value="OMEGA-HYDROXY-BETA-DIHYDROMENAQUINONE-9 SULFOTRANSFERASE STF3"/>
    <property type="match status" value="1"/>
</dbReference>